<gene>
    <name evidence="1" type="ORF">HNR50_000228</name>
</gene>
<evidence type="ECO:0000313" key="2">
    <source>
        <dbReference type="Proteomes" id="UP000587760"/>
    </source>
</evidence>
<evidence type="ECO:0000313" key="1">
    <source>
        <dbReference type="EMBL" id="MBB6478595.1"/>
    </source>
</evidence>
<proteinExistence type="predicted"/>
<protein>
    <submittedName>
        <fullName evidence="1">Uncharacterized protein</fullName>
    </submittedName>
</protein>
<reference evidence="1 2" key="1">
    <citation type="submission" date="2020-08" db="EMBL/GenBank/DDBJ databases">
        <title>Genomic Encyclopedia of Type Strains, Phase IV (KMG-IV): sequencing the most valuable type-strain genomes for metagenomic binning, comparative biology and taxonomic classification.</title>
        <authorList>
            <person name="Goeker M."/>
        </authorList>
    </citation>
    <scope>NUCLEOTIDE SEQUENCE [LARGE SCALE GENOMIC DNA]</scope>
    <source>
        <strain evidence="1 2">DSM 2461</strain>
    </source>
</reference>
<dbReference type="EMBL" id="JACHGJ010000001">
    <property type="protein sequence ID" value="MBB6478595.1"/>
    <property type="molecule type" value="Genomic_DNA"/>
</dbReference>
<sequence>MTVEDLIQEKIGDGLVRKGAMKKSSVHQVLIVQACGDKRCFGEIATALSLVDEDEVHKYMNFKYAARCSGFDKKRILS</sequence>
<keyword evidence="2" id="KW-1185">Reference proteome</keyword>
<dbReference type="Proteomes" id="UP000587760">
    <property type="component" value="Unassembled WGS sequence"/>
</dbReference>
<dbReference type="RefSeq" id="WP_184742585.1">
    <property type="nucleotide sequence ID" value="NZ_JACHGJ010000001.1"/>
</dbReference>
<dbReference type="AlphaFoldDB" id="A0A841R401"/>
<organism evidence="1 2">
    <name type="scientific">Spirochaeta isovalerica</name>
    <dbReference type="NCBI Taxonomy" id="150"/>
    <lineage>
        <taxon>Bacteria</taxon>
        <taxon>Pseudomonadati</taxon>
        <taxon>Spirochaetota</taxon>
        <taxon>Spirochaetia</taxon>
        <taxon>Spirochaetales</taxon>
        <taxon>Spirochaetaceae</taxon>
        <taxon>Spirochaeta</taxon>
    </lineage>
</organism>
<accession>A0A841R401</accession>
<comment type="caution">
    <text evidence="1">The sequence shown here is derived from an EMBL/GenBank/DDBJ whole genome shotgun (WGS) entry which is preliminary data.</text>
</comment>
<name>A0A841R401_9SPIO</name>